<dbReference type="SUPFAM" id="SSF53756">
    <property type="entry name" value="UDP-Glycosyltransferase/glycogen phosphorylase"/>
    <property type="match status" value="1"/>
</dbReference>
<gene>
    <name evidence="1" type="ORF">DI598_00025</name>
</gene>
<organism evidence="1 2">
    <name type="scientific">Pseudopedobacter saltans</name>
    <dbReference type="NCBI Taxonomy" id="151895"/>
    <lineage>
        <taxon>Bacteria</taxon>
        <taxon>Pseudomonadati</taxon>
        <taxon>Bacteroidota</taxon>
        <taxon>Sphingobacteriia</taxon>
        <taxon>Sphingobacteriales</taxon>
        <taxon>Sphingobacteriaceae</taxon>
        <taxon>Pseudopedobacter</taxon>
    </lineage>
</organism>
<reference evidence="1 2" key="1">
    <citation type="submission" date="2017-11" db="EMBL/GenBank/DDBJ databases">
        <title>Infants hospitalized years apart are colonized by the same room-sourced microbial strains.</title>
        <authorList>
            <person name="Brooks B."/>
            <person name="Olm M.R."/>
            <person name="Firek B.A."/>
            <person name="Baker R."/>
            <person name="Thomas B.C."/>
            <person name="Morowitz M.J."/>
            <person name="Banfield J.F."/>
        </authorList>
    </citation>
    <scope>NUCLEOTIDE SEQUENCE [LARGE SCALE GENOMIC DNA]</scope>
    <source>
        <strain evidence="1">S2_009_000_R2_76</strain>
    </source>
</reference>
<evidence type="ECO:0000313" key="2">
    <source>
        <dbReference type="Proteomes" id="UP000249645"/>
    </source>
</evidence>
<dbReference type="GO" id="GO:0016757">
    <property type="term" value="F:glycosyltransferase activity"/>
    <property type="evidence" value="ECO:0007669"/>
    <property type="project" value="UniProtKB-KW"/>
</dbReference>
<dbReference type="Proteomes" id="UP000249645">
    <property type="component" value="Unassembled WGS sequence"/>
</dbReference>
<comment type="caution">
    <text evidence="1">The sequence shown here is derived from an EMBL/GenBank/DDBJ whole genome shotgun (WGS) entry which is preliminary data.</text>
</comment>
<keyword evidence="1" id="KW-0808">Transferase</keyword>
<sequence>MNDKLHIVCFTIPYPVNYGGIFDLFYKLKALKENGVAIHLHCIQYGSNIHQPELEKYCTKVSYYKRKKIFPIHLWGLPYIVKSRIIKELVQTINQDKAPVLIEGIHCSGIAPLITGSRKIIIRLHNAEYVYYDNLANSTLNIVKRIYYKSESKRLKVWEKFLVDKGYSFNTVSLLDKKIYETQLNCKNVSYLPLFLPDWKIKNSLLGKGTFCLYQGNLDVEENQEAVKWLIQNVFTKIDVRLYVAGKSNGKFVRQYHSNNTRISWFENPSDQEMNALIENAHIHILPSFNATGIKIKLLNALYNGRFCLVNEATVKDSGLEQLCTVANSAEDFQEKIMNLFEQSFSQKDIDFRTTILDKIFDNKKNAMLLKQQLFET</sequence>
<dbReference type="Gene3D" id="3.40.50.2000">
    <property type="entry name" value="Glycogen Phosphorylase B"/>
    <property type="match status" value="1"/>
</dbReference>
<evidence type="ECO:0000313" key="1">
    <source>
        <dbReference type="EMBL" id="PZP52658.1"/>
    </source>
</evidence>
<protein>
    <submittedName>
        <fullName evidence="1">Mannosyltransferase</fullName>
    </submittedName>
</protein>
<keyword evidence="1" id="KW-0328">Glycosyltransferase</keyword>
<proteinExistence type="predicted"/>
<name>A0A2W5FBB6_9SPHI</name>
<dbReference type="AlphaFoldDB" id="A0A2W5FBB6"/>
<accession>A0A2W5FBB6</accession>
<dbReference type="EMBL" id="QFOI01000001">
    <property type="protein sequence ID" value="PZP52658.1"/>
    <property type="molecule type" value="Genomic_DNA"/>
</dbReference>